<evidence type="ECO:0000256" key="1">
    <source>
        <dbReference type="SAM" id="MobiDB-lite"/>
    </source>
</evidence>
<protein>
    <recommendedName>
        <fullName evidence="4">4Fe-4S ferredoxin-type domain-containing protein</fullName>
    </recommendedName>
</protein>
<dbReference type="AlphaFoldDB" id="A0A7S0TCX8"/>
<proteinExistence type="predicted"/>
<accession>A0A7S0TCX8</accession>
<sequence>MQTLRTLTRATYIVFFSFASLINSNGLCEPCSNCDGCPLLCEWVPHCRSLTDSAINPALGLDHICVEFGSCDSDCSQCVGNSTTACDDISRANCVSNDNLQCVGVDCQLNCMQCEDESQCAVSEAEPIGCSYKHGDDGIRECVPSSDIDISSTIFFTDEPTPGPTGMTTHSPTKKCTKKKKKKKKGWKNKGWKKH</sequence>
<feature type="signal peptide" evidence="2">
    <location>
        <begin position="1"/>
        <end position="24"/>
    </location>
</feature>
<dbReference type="EMBL" id="HBFI01002013">
    <property type="protein sequence ID" value="CAD8732544.1"/>
    <property type="molecule type" value="Transcribed_RNA"/>
</dbReference>
<evidence type="ECO:0008006" key="4">
    <source>
        <dbReference type="Google" id="ProtNLM"/>
    </source>
</evidence>
<keyword evidence="2" id="KW-0732">Signal</keyword>
<feature type="compositionally biased region" description="Basic residues" evidence="1">
    <location>
        <begin position="172"/>
        <end position="195"/>
    </location>
</feature>
<feature type="chain" id="PRO_5031444548" description="4Fe-4S ferredoxin-type domain-containing protein" evidence="2">
    <location>
        <begin position="25"/>
        <end position="195"/>
    </location>
</feature>
<organism evidence="3">
    <name type="scientific">Elphidium margaritaceum</name>
    <dbReference type="NCBI Taxonomy" id="933848"/>
    <lineage>
        <taxon>Eukaryota</taxon>
        <taxon>Sar</taxon>
        <taxon>Rhizaria</taxon>
        <taxon>Retaria</taxon>
        <taxon>Foraminifera</taxon>
        <taxon>Rotaliida</taxon>
        <taxon>Elphidiidae</taxon>
        <taxon>Elphidium</taxon>
    </lineage>
</organism>
<feature type="region of interest" description="Disordered" evidence="1">
    <location>
        <begin position="155"/>
        <end position="195"/>
    </location>
</feature>
<reference evidence="3" key="1">
    <citation type="submission" date="2021-01" db="EMBL/GenBank/DDBJ databases">
        <authorList>
            <person name="Corre E."/>
            <person name="Pelletier E."/>
            <person name="Niang G."/>
            <person name="Scheremetjew M."/>
            <person name="Finn R."/>
            <person name="Kale V."/>
            <person name="Holt S."/>
            <person name="Cochrane G."/>
            <person name="Meng A."/>
            <person name="Brown T."/>
            <person name="Cohen L."/>
        </authorList>
    </citation>
    <scope>NUCLEOTIDE SEQUENCE</scope>
</reference>
<gene>
    <name evidence="3" type="ORF">EMAR1385_LOCUS1425</name>
</gene>
<evidence type="ECO:0000313" key="3">
    <source>
        <dbReference type="EMBL" id="CAD8732544.1"/>
    </source>
</evidence>
<name>A0A7S0TCX8_9EUKA</name>
<evidence type="ECO:0000256" key="2">
    <source>
        <dbReference type="SAM" id="SignalP"/>
    </source>
</evidence>